<dbReference type="PANTHER" id="PTHR43236">
    <property type="entry name" value="ANTITOXIN HIGA1"/>
    <property type="match status" value="1"/>
</dbReference>
<evidence type="ECO:0000259" key="2">
    <source>
        <dbReference type="PROSITE" id="PS50943"/>
    </source>
</evidence>
<dbReference type="Pfam" id="PF13560">
    <property type="entry name" value="HTH_31"/>
    <property type="match status" value="1"/>
</dbReference>
<protein>
    <submittedName>
        <fullName evidence="3">Helix-turn-helix transcriptional regulator</fullName>
    </submittedName>
</protein>
<dbReference type="Proteomes" id="UP001430804">
    <property type="component" value="Unassembled WGS sequence"/>
</dbReference>
<feature type="domain" description="HTH cro/C1-type" evidence="2">
    <location>
        <begin position="44"/>
        <end position="97"/>
    </location>
</feature>
<keyword evidence="4" id="KW-1185">Reference proteome</keyword>
<gene>
    <name evidence="3" type="ORF">KY465_08135</name>
</gene>
<comment type="caution">
    <text evidence="3">The sequence shown here is derived from an EMBL/GenBank/DDBJ whole genome shotgun (WGS) entry which is preliminary data.</text>
</comment>
<organism evidence="3 4">
    <name type="scientific">Pseudohoeflea coraliihabitans</name>
    <dbReference type="NCBI Taxonomy" id="2860393"/>
    <lineage>
        <taxon>Bacteria</taxon>
        <taxon>Pseudomonadati</taxon>
        <taxon>Pseudomonadota</taxon>
        <taxon>Alphaproteobacteria</taxon>
        <taxon>Hyphomicrobiales</taxon>
        <taxon>Rhizobiaceae</taxon>
        <taxon>Pseudohoeflea</taxon>
    </lineage>
</organism>
<name>A0ABS6WMR4_9HYPH</name>
<dbReference type="PROSITE" id="PS50191">
    <property type="entry name" value="CRAL_TRIO"/>
    <property type="match status" value="1"/>
</dbReference>
<proteinExistence type="predicted"/>
<evidence type="ECO:0000259" key="1">
    <source>
        <dbReference type="PROSITE" id="PS50191"/>
    </source>
</evidence>
<feature type="domain" description="CRAL-TRIO" evidence="1">
    <location>
        <begin position="37"/>
        <end position="197"/>
    </location>
</feature>
<dbReference type="EMBL" id="JAHWQX010000002">
    <property type="protein sequence ID" value="MBW3097246.1"/>
    <property type="molecule type" value="Genomic_DNA"/>
</dbReference>
<dbReference type="SMART" id="SM00530">
    <property type="entry name" value="HTH_XRE"/>
    <property type="match status" value="1"/>
</dbReference>
<dbReference type="PANTHER" id="PTHR43236:SF1">
    <property type="entry name" value="BLL7220 PROTEIN"/>
    <property type="match status" value="1"/>
</dbReference>
<evidence type="ECO:0000313" key="3">
    <source>
        <dbReference type="EMBL" id="MBW3097246.1"/>
    </source>
</evidence>
<reference evidence="3" key="1">
    <citation type="submission" date="2021-07" db="EMBL/GenBank/DDBJ databases">
        <title>Pseudohoeflea marina sp. nov. a polyhydroxyalcanoate-producing bacterium.</title>
        <authorList>
            <person name="Zheng W."/>
            <person name="Yu S."/>
            <person name="Huang Y."/>
        </authorList>
    </citation>
    <scope>NUCLEOTIDE SEQUENCE</scope>
    <source>
        <strain evidence="3">DP4N28-3</strain>
    </source>
</reference>
<dbReference type="CDD" id="cd00093">
    <property type="entry name" value="HTH_XRE"/>
    <property type="match status" value="1"/>
</dbReference>
<evidence type="ECO:0000313" key="4">
    <source>
        <dbReference type="Proteomes" id="UP001430804"/>
    </source>
</evidence>
<accession>A0ABS6WMR4</accession>
<dbReference type="InterPro" id="IPR052345">
    <property type="entry name" value="Rad_response_metalloprotease"/>
</dbReference>
<dbReference type="InterPro" id="IPR001387">
    <property type="entry name" value="Cro/C1-type_HTH"/>
</dbReference>
<dbReference type="RefSeq" id="WP_219201174.1">
    <property type="nucleotide sequence ID" value="NZ_JAHWQX010000002.1"/>
</dbReference>
<dbReference type="InterPro" id="IPR001251">
    <property type="entry name" value="CRAL-TRIO_dom"/>
</dbReference>
<dbReference type="PROSITE" id="PS50943">
    <property type="entry name" value="HTH_CROC1"/>
    <property type="match status" value="1"/>
</dbReference>
<sequence length="327" mass="36499">MLEGWRGFLAAPATSRDANYDGVRSWSGATCAMTIRYDEIGRRLRAFRLGSGMSADEIAKRVGISRTAVYRFEKGEVVKIETLASLADLLGVSLATLLGVEIEYISSAVTYFERLRQIEEVADRLIVLAGPISFLLASDAFRASLEELLKESISDANGQQDRLVQDVERIIDVLKERKRTYDQRRPAVVNLMSALDIERLLRSGFVGRPFVSNDHIRERRERARAEIMHFVELIEAEPIGIQIGIVTGTLPHTGFQIFRTGDQKTLSISPFRLGEQPNIRLGVAMITENAEAVALHERVVEDMWAHALKGREAADYLRQLVASVDGA</sequence>